<keyword evidence="2" id="KW-0472">Membrane</keyword>
<dbReference type="Proteomes" id="UP000632498">
    <property type="component" value="Unassembled WGS sequence"/>
</dbReference>
<dbReference type="EMBL" id="BMHV01000027">
    <property type="protein sequence ID" value="GGF73095.1"/>
    <property type="molecule type" value="Genomic_DNA"/>
</dbReference>
<accession>A0A917FE95</accession>
<gene>
    <name evidence="3" type="ORF">GCM10011332_28850</name>
</gene>
<protein>
    <submittedName>
        <fullName evidence="3">Uncharacterized protein</fullName>
    </submittedName>
</protein>
<reference evidence="3" key="1">
    <citation type="journal article" date="2014" name="Int. J. Syst. Evol. Microbiol.">
        <title>Complete genome sequence of Corynebacterium casei LMG S-19264T (=DSM 44701T), isolated from a smear-ripened cheese.</title>
        <authorList>
            <consortium name="US DOE Joint Genome Institute (JGI-PGF)"/>
            <person name="Walter F."/>
            <person name="Albersmeier A."/>
            <person name="Kalinowski J."/>
            <person name="Ruckert C."/>
        </authorList>
    </citation>
    <scope>NUCLEOTIDE SEQUENCE</scope>
    <source>
        <strain evidence="3">CGMCC 1.15254</strain>
    </source>
</reference>
<keyword evidence="2" id="KW-1133">Transmembrane helix</keyword>
<organism evidence="3 4">
    <name type="scientific">Terasakiella brassicae</name>
    <dbReference type="NCBI Taxonomy" id="1634917"/>
    <lineage>
        <taxon>Bacteria</taxon>
        <taxon>Pseudomonadati</taxon>
        <taxon>Pseudomonadota</taxon>
        <taxon>Alphaproteobacteria</taxon>
        <taxon>Rhodospirillales</taxon>
        <taxon>Terasakiellaceae</taxon>
        <taxon>Terasakiella</taxon>
    </lineage>
</organism>
<comment type="caution">
    <text evidence="3">The sequence shown here is derived from an EMBL/GenBank/DDBJ whole genome shotgun (WGS) entry which is preliminary data.</text>
</comment>
<proteinExistence type="predicted"/>
<feature type="transmembrane region" description="Helical" evidence="2">
    <location>
        <begin position="30"/>
        <end position="49"/>
    </location>
</feature>
<evidence type="ECO:0000313" key="3">
    <source>
        <dbReference type="EMBL" id="GGF73095.1"/>
    </source>
</evidence>
<reference evidence="3" key="2">
    <citation type="submission" date="2020-09" db="EMBL/GenBank/DDBJ databases">
        <authorList>
            <person name="Sun Q."/>
            <person name="Zhou Y."/>
        </authorList>
    </citation>
    <scope>NUCLEOTIDE SEQUENCE</scope>
    <source>
        <strain evidence="3">CGMCC 1.15254</strain>
    </source>
</reference>
<dbReference type="AlphaFoldDB" id="A0A917FE95"/>
<evidence type="ECO:0000313" key="4">
    <source>
        <dbReference type="Proteomes" id="UP000632498"/>
    </source>
</evidence>
<name>A0A917FE95_9PROT</name>
<sequence length="131" mass="15588">MKILKKVLNKFRYALAHAKIKSKRFFAAKAFIHIISAYYLTKDFWWFFWKRPFLSKRRSMPFCLWQAPPSYLNKREHHFSETFSSEEPLLSPTLNRRKSDPKKTSETALYLIPDGLRKFQFIAGLLGPVDN</sequence>
<evidence type="ECO:0000256" key="2">
    <source>
        <dbReference type="SAM" id="Phobius"/>
    </source>
</evidence>
<feature type="region of interest" description="Disordered" evidence="1">
    <location>
        <begin position="83"/>
        <end position="103"/>
    </location>
</feature>
<dbReference type="RefSeq" id="WP_188666529.1">
    <property type="nucleotide sequence ID" value="NZ_BMHV01000027.1"/>
</dbReference>
<evidence type="ECO:0000256" key="1">
    <source>
        <dbReference type="SAM" id="MobiDB-lite"/>
    </source>
</evidence>
<keyword evidence="2" id="KW-0812">Transmembrane</keyword>
<keyword evidence="4" id="KW-1185">Reference proteome</keyword>